<feature type="signal peptide" evidence="1">
    <location>
        <begin position="1"/>
        <end position="22"/>
    </location>
</feature>
<accession>A0A3M6V8G5</accession>
<reference evidence="4 5" key="1">
    <citation type="submission" date="2018-06" db="EMBL/GenBank/DDBJ databases">
        <title>Comparative genomics of downy mildews reveals potential adaptations to biotrophy.</title>
        <authorList>
            <person name="Fletcher K."/>
            <person name="Klosterman S.J."/>
            <person name="Derevnina L."/>
            <person name="Martin F."/>
            <person name="Koike S."/>
            <person name="Reyes Chin-Wo S."/>
            <person name="Mou B."/>
            <person name="Michelmore R."/>
        </authorList>
    </citation>
    <scope>NUCLEOTIDE SEQUENCE [LARGE SCALE GENOMIC DNA]</scope>
    <source>
        <strain evidence="3 5">R13</strain>
        <strain evidence="2 4">R14</strain>
    </source>
</reference>
<evidence type="ECO:0000256" key="1">
    <source>
        <dbReference type="SAM" id="SignalP"/>
    </source>
</evidence>
<evidence type="ECO:0000313" key="2">
    <source>
        <dbReference type="EMBL" id="RMX63198.1"/>
    </source>
</evidence>
<protein>
    <recommendedName>
        <fullName evidence="6">RxLR effector protein</fullName>
    </recommendedName>
</protein>
<keyword evidence="1" id="KW-0732">Signal</keyword>
<evidence type="ECO:0000313" key="4">
    <source>
        <dbReference type="Proteomes" id="UP000282087"/>
    </source>
</evidence>
<organism evidence="2 4">
    <name type="scientific">Peronospora effusa</name>
    <dbReference type="NCBI Taxonomy" id="542832"/>
    <lineage>
        <taxon>Eukaryota</taxon>
        <taxon>Sar</taxon>
        <taxon>Stramenopiles</taxon>
        <taxon>Oomycota</taxon>
        <taxon>Peronosporomycetes</taxon>
        <taxon>Peronosporales</taxon>
        <taxon>Peronosporaceae</taxon>
        <taxon>Peronospora</taxon>
    </lineage>
</organism>
<feature type="chain" id="PRO_5044081714" description="RxLR effector protein" evidence="1">
    <location>
        <begin position="23"/>
        <end position="290"/>
    </location>
</feature>
<name>A0A3M6V8G5_9STRA</name>
<evidence type="ECO:0008006" key="6">
    <source>
        <dbReference type="Google" id="ProtNLM"/>
    </source>
</evidence>
<gene>
    <name evidence="3" type="ORF">DD237_002292</name>
    <name evidence="2" type="ORF">DD238_007225</name>
</gene>
<dbReference type="EMBL" id="QKXF01000554">
    <property type="protein sequence ID" value="RQM10733.1"/>
    <property type="molecule type" value="Genomic_DNA"/>
</dbReference>
<sequence length="290" mass="33633">MASKVQVAIVLILATLVPIGRVTSNADVMLHFPAIDTPNAAPGWPNRYLRSTESLTTTNESNAEERGFWSEFLAKMGWGKRNVDILPLVKEESETVPLITKENEKVKASEKKRKNILSDNQALKTSQKKFILREDDEVKRLVKKMDNIKLVTTILKEKYFQRWVDVRRPAEEIHNLLGLPIGPALLESPLVWIWLDYVMCIKRTSNLEEPIAFFVKMFGNNIDVAKMFEGAEKVFMDKDHGLGRLKEEFLLQWLKYETDWDNLLTNLEQAGFTNEKILYYKTLYDQFNYL</sequence>
<dbReference type="AlphaFoldDB" id="A0A3M6V8G5"/>
<evidence type="ECO:0000313" key="5">
    <source>
        <dbReference type="Proteomes" id="UP000286097"/>
    </source>
</evidence>
<evidence type="ECO:0000313" key="3">
    <source>
        <dbReference type="EMBL" id="RQM10733.1"/>
    </source>
</evidence>
<dbReference type="EMBL" id="QLLG01000437">
    <property type="protein sequence ID" value="RMX63198.1"/>
    <property type="molecule type" value="Genomic_DNA"/>
</dbReference>
<keyword evidence="4" id="KW-1185">Reference proteome</keyword>
<proteinExistence type="predicted"/>
<dbReference type="Proteomes" id="UP000282087">
    <property type="component" value="Unassembled WGS sequence"/>
</dbReference>
<dbReference type="VEuPathDB" id="FungiDB:DD237_002292"/>
<comment type="caution">
    <text evidence="2">The sequence shown here is derived from an EMBL/GenBank/DDBJ whole genome shotgun (WGS) entry which is preliminary data.</text>
</comment>
<dbReference type="Proteomes" id="UP000286097">
    <property type="component" value="Unassembled WGS sequence"/>
</dbReference>